<evidence type="ECO:0000259" key="5">
    <source>
        <dbReference type="SMART" id="SM00363"/>
    </source>
</evidence>
<comment type="function">
    <text evidence="4">Responsible for synthesis of pseudouridine from uracil.</text>
</comment>
<dbReference type="CDD" id="cd00165">
    <property type="entry name" value="S4"/>
    <property type="match status" value="1"/>
</dbReference>
<comment type="caution">
    <text evidence="6">The sequence shown here is derived from an EMBL/GenBank/DDBJ whole genome shotgun (WGS) entry which is preliminary data.</text>
</comment>
<reference evidence="7" key="1">
    <citation type="journal article" date="2019" name="Int. J. Syst. Evol. Microbiol.">
        <title>The Global Catalogue of Microorganisms (GCM) 10K type strain sequencing project: providing services to taxonomists for standard genome sequencing and annotation.</title>
        <authorList>
            <consortium name="The Broad Institute Genomics Platform"/>
            <consortium name="The Broad Institute Genome Sequencing Center for Infectious Disease"/>
            <person name="Wu L."/>
            <person name="Ma J."/>
        </authorList>
    </citation>
    <scope>NUCLEOTIDE SEQUENCE [LARGE SCALE GENOMIC DNA]</scope>
    <source>
        <strain evidence="7">CECT 8289</strain>
    </source>
</reference>
<accession>A0ABV8QPX1</accession>
<dbReference type="Pfam" id="PF01479">
    <property type="entry name" value="S4"/>
    <property type="match status" value="1"/>
</dbReference>
<keyword evidence="7" id="KW-1185">Reference proteome</keyword>
<dbReference type="EC" id="5.4.99.-" evidence="4"/>
<evidence type="ECO:0000256" key="4">
    <source>
        <dbReference type="RuleBase" id="RU362028"/>
    </source>
</evidence>
<dbReference type="InterPro" id="IPR006225">
    <property type="entry name" value="PsdUridine_synth_RluC/D"/>
</dbReference>
<dbReference type="InterPro" id="IPR020103">
    <property type="entry name" value="PsdUridine_synth_cat_dom_sf"/>
</dbReference>
<keyword evidence="2 4" id="KW-0413">Isomerase</keyword>
<dbReference type="NCBIfam" id="TIGR00005">
    <property type="entry name" value="rluA_subfam"/>
    <property type="match status" value="1"/>
</dbReference>
<dbReference type="Gene3D" id="3.30.2350.10">
    <property type="entry name" value="Pseudouridine synthase"/>
    <property type="match status" value="1"/>
</dbReference>
<evidence type="ECO:0000256" key="3">
    <source>
        <dbReference type="PROSITE-ProRule" id="PRU00182"/>
    </source>
</evidence>
<comment type="similarity">
    <text evidence="1 4">Belongs to the pseudouridine synthase RluA family.</text>
</comment>
<evidence type="ECO:0000256" key="1">
    <source>
        <dbReference type="ARBA" id="ARBA00010876"/>
    </source>
</evidence>
<proteinExistence type="inferred from homology"/>
<dbReference type="Proteomes" id="UP001595907">
    <property type="component" value="Unassembled WGS sequence"/>
</dbReference>
<dbReference type="PANTHER" id="PTHR21600">
    <property type="entry name" value="MITOCHONDRIAL RNA PSEUDOURIDINE SYNTHASE"/>
    <property type="match status" value="1"/>
</dbReference>
<dbReference type="CDD" id="cd02869">
    <property type="entry name" value="PseudoU_synth_RluA_like"/>
    <property type="match status" value="1"/>
</dbReference>
<dbReference type="PANTHER" id="PTHR21600:SF44">
    <property type="entry name" value="RIBOSOMAL LARGE SUBUNIT PSEUDOURIDINE SYNTHASE D"/>
    <property type="match status" value="1"/>
</dbReference>
<organism evidence="6 7">
    <name type="scientific">Ferruginibacter yonginensis</name>
    <dbReference type="NCBI Taxonomy" id="1310416"/>
    <lineage>
        <taxon>Bacteria</taxon>
        <taxon>Pseudomonadati</taxon>
        <taxon>Bacteroidota</taxon>
        <taxon>Chitinophagia</taxon>
        <taxon>Chitinophagales</taxon>
        <taxon>Chitinophagaceae</taxon>
        <taxon>Ferruginibacter</taxon>
    </lineage>
</organism>
<gene>
    <name evidence="6" type="ORF">ACFOWM_02930</name>
</gene>
<dbReference type="InterPro" id="IPR006145">
    <property type="entry name" value="PsdUridine_synth_RsuA/RluA"/>
</dbReference>
<evidence type="ECO:0000313" key="7">
    <source>
        <dbReference type="Proteomes" id="UP001595907"/>
    </source>
</evidence>
<dbReference type="SUPFAM" id="SSF55174">
    <property type="entry name" value="Alpha-L RNA-binding motif"/>
    <property type="match status" value="1"/>
</dbReference>
<dbReference type="SMART" id="SM00363">
    <property type="entry name" value="S4"/>
    <property type="match status" value="1"/>
</dbReference>
<sequence length="349" mass="40161">MEDIIMDDNVESEELYEKLSIIVDKGQVALRIDKFLMQRIEGATRSKIQKAIEEELVLVNDKPVKNNYKTRAADKIVVFDTSNPESTEILPEDIPLDIVYEDDDLMVINKPVGMVVHPGSGNPNHTLINAVAWHLKHHCPEIDEKELTRFGLVHRIDKNTSGLIVIAKKQKVMAELAKQFANHTVHRRYVAVVWGNFETPEGTIIGHVGRHFKNRKLFTVYPDGDSGKDAITHYTVLENFNYVSVVECRLETGRTHQIRVHMQYKGHPLFNDEFYGGDRIVKGTVYTKYKQFVDNCFAICPRQALHAKELGFVHPVTNEQLMFNSELPQDMTDLIAKWRRYSLFKNETE</sequence>
<dbReference type="SUPFAM" id="SSF55120">
    <property type="entry name" value="Pseudouridine synthase"/>
    <property type="match status" value="1"/>
</dbReference>
<dbReference type="InterPro" id="IPR002942">
    <property type="entry name" value="S4_RNA-bd"/>
</dbReference>
<dbReference type="Gene3D" id="3.10.290.10">
    <property type="entry name" value="RNA-binding S4 domain"/>
    <property type="match status" value="1"/>
</dbReference>
<dbReference type="PROSITE" id="PS01129">
    <property type="entry name" value="PSI_RLU"/>
    <property type="match status" value="1"/>
</dbReference>
<evidence type="ECO:0000256" key="2">
    <source>
        <dbReference type="ARBA" id="ARBA00023235"/>
    </source>
</evidence>
<dbReference type="RefSeq" id="WP_379706857.1">
    <property type="nucleotide sequence ID" value="NZ_JBHSCZ010000001.1"/>
</dbReference>
<feature type="domain" description="RNA-binding S4" evidence="5">
    <location>
        <begin position="30"/>
        <end position="95"/>
    </location>
</feature>
<protein>
    <recommendedName>
        <fullName evidence="4">Pseudouridine synthase</fullName>
        <ecNumber evidence="4">5.4.99.-</ecNumber>
    </recommendedName>
</protein>
<dbReference type="EMBL" id="JBHSCZ010000001">
    <property type="protein sequence ID" value="MFC4261821.1"/>
    <property type="molecule type" value="Genomic_DNA"/>
</dbReference>
<name>A0ABV8QPX1_9BACT</name>
<dbReference type="Pfam" id="PF00849">
    <property type="entry name" value="PseudoU_synth_2"/>
    <property type="match status" value="1"/>
</dbReference>
<dbReference type="InterPro" id="IPR050188">
    <property type="entry name" value="RluA_PseudoU_synthase"/>
</dbReference>
<comment type="catalytic activity">
    <reaction evidence="4">
        <text>a uridine in RNA = a pseudouridine in RNA</text>
        <dbReference type="Rhea" id="RHEA:48348"/>
        <dbReference type="Rhea" id="RHEA-COMP:12068"/>
        <dbReference type="Rhea" id="RHEA-COMP:12069"/>
        <dbReference type="ChEBI" id="CHEBI:65314"/>
        <dbReference type="ChEBI" id="CHEBI:65315"/>
    </reaction>
</comment>
<keyword evidence="3" id="KW-0694">RNA-binding</keyword>
<dbReference type="PROSITE" id="PS50889">
    <property type="entry name" value="S4"/>
    <property type="match status" value="1"/>
</dbReference>
<dbReference type="InterPro" id="IPR006224">
    <property type="entry name" value="PsdUridine_synth_RluA-like_CS"/>
</dbReference>
<evidence type="ECO:0000313" key="6">
    <source>
        <dbReference type="EMBL" id="MFC4261821.1"/>
    </source>
</evidence>
<dbReference type="InterPro" id="IPR036986">
    <property type="entry name" value="S4_RNA-bd_sf"/>
</dbReference>